<gene>
    <name evidence="1" type="ORF">HU230_41220</name>
</gene>
<comment type="caution">
    <text evidence="1">The sequence shown here is derived from an EMBL/GenBank/DDBJ whole genome shotgun (WGS) entry which is preliminary data.</text>
</comment>
<dbReference type="EMBL" id="JABWSX010000002">
    <property type="protein sequence ID" value="NVL11964.1"/>
    <property type="molecule type" value="Genomic_DNA"/>
</dbReference>
<protein>
    <submittedName>
        <fullName evidence="1">Uncharacterized protein</fullName>
    </submittedName>
</protein>
<reference evidence="1" key="1">
    <citation type="submission" date="2020-06" db="EMBL/GenBank/DDBJ databases">
        <title>Whole Genome Sequence of Bradyrhizobium sp. Strain 66S1MB.</title>
        <authorList>
            <person name="Bromfield E."/>
            <person name="Cloutier S."/>
        </authorList>
    </citation>
    <scope>NUCLEOTIDE SEQUENCE</scope>
    <source>
        <strain evidence="1">66S1MB</strain>
    </source>
</reference>
<proteinExistence type="predicted"/>
<evidence type="ECO:0000313" key="1">
    <source>
        <dbReference type="EMBL" id="NVL11964.1"/>
    </source>
</evidence>
<sequence>MKSRAKRTLRDDLFDCAQGGGGGGGGTIFSIVLKAAAAAAAGYMALSPFFVCAFVRSYLSTCPRNEEK</sequence>
<dbReference type="AlphaFoldDB" id="A0A973WVR8"/>
<accession>A0A973WVR8</accession>
<dbReference type="RefSeq" id="WP_176535350.1">
    <property type="nucleotide sequence ID" value="NZ_CP088024.1"/>
</dbReference>
<name>A0A973WVR8_9BRAD</name>
<organism evidence="1">
    <name type="scientific">Bradyrhizobium quebecense</name>
    <dbReference type="NCBI Taxonomy" id="2748629"/>
    <lineage>
        <taxon>Bacteria</taxon>
        <taxon>Pseudomonadati</taxon>
        <taxon>Pseudomonadota</taxon>
        <taxon>Alphaproteobacteria</taxon>
        <taxon>Hyphomicrobiales</taxon>
        <taxon>Nitrobacteraceae</taxon>
        <taxon>Bradyrhizobium</taxon>
    </lineage>
</organism>